<sequence length="209" mass="23387">MSDTTAAQEQATSESPAHYTINTPRLVVRSTVLSDAPAICALMINQANFPFDEVNPNLTTETYRERIARWAGATARLESAFMVVTLRDSGEIIGFGGFNLFRPGPNGSGREGDTGIVIDHRYWRKGYAKEAVCGTVEFGFGALGCDRMAMDTSAENEPWRAFMRNLGLGHTESKREDGRDGKWDWVYRFPRATWEVAKQELKDKGQWPL</sequence>
<protein>
    <recommendedName>
        <fullName evidence="1">N-acetyltransferase domain-containing protein</fullName>
    </recommendedName>
</protein>
<gene>
    <name evidence="2" type="ORF">VTK73DRAFT_3629</name>
</gene>
<dbReference type="InterPro" id="IPR016181">
    <property type="entry name" value="Acyl_CoA_acyltransferase"/>
</dbReference>
<dbReference type="Gene3D" id="3.40.630.30">
    <property type="match status" value="1"/>
</dbReference>
<dbReference type="PANTHER" id="PTHR43792:SF16">
    <property type="entry name" value="N-ACETYLTRANSFERASE DOMAIN-CONTAINING PROTEIN"/>
    <property type="match status" value="1"/>
</dbReference>
<dbReference type="Pfam" id="PF13302">
    <property type="entry name" value="Acetyltransf_3"/>
    <property type="match status" value="1"/>
</dbReference>
<comment type="caution">
    <text evidence="2">The sequence shown here is derived from an EMBL/GenBank/DDBJ whole genome shotgun (WGS) entry which is preliminary data.</text>
</comment>
<dbReference type="SUPFAM" id="SSF55729">
    <property type="entry name" value="Acyl-CoA N-acyltransferases (Nat)"/>
    <property type="match status" value="1"/>
</dbReference>
<dbReference type="EMBL" id="JAZHXJ010000214">
    <property type="protein sequence ID" value="KAL1868537.1"/>
    <property type="molecule type" value="Genomic_DNA"/>
</dbReference>
<evidence type="ECO:0000313" key="2">
    <source>
        <dbReference type="EMBL" id="KAL1868537.1"/>
    </source>
</evidence>
<proteinExistence type="predicted"/>
<dbReference type="InterPro" id="IPR000182">
    <property type="entry name" value="GNAT_dom"/>
</dbReference>
<evidence type="ECO:0000259" key="1">
    <source>
        <dbReference type="PROSITE" id="PS51186"/>
    </source>
</evidence>
<keyword evidence="3" id="KW-1185">Reference proteome</keyword>
<feature type="domain" description="N-acetyltransferase" evidence="1">
    <location>
        <begin position="26"/>
        <end position="192"/>
    </location>
</feature>
<dbReference type="Proteomes" id="UP001586593">
    <property type="component" value="Unassembled WGS sequence"/>
</dbReference>
<organism evidence="2 3">
    <name type="scientific">Phialemonium thermophilum</name>
    <dbReference type="NCBI Taxonomy" id="223376"/>
    <lineage>
        <taxon>Eukaryota</taxon>
        <taxon>Fungi</taxon>
        <taxon>Dikarya</taxon>
        <taxon>Ascomycota</taxon>
        <taxon>Pezizomycotina</taxon>
        <taxon>Sordariomycetes</taxon>
        <taxon>Sordariomycetidae</taxon>
        <taxon>Cephalothecales</taxon>
        <taxon>Cephalothecaceae</taxon>
        <taxon>Phialemonium</taxon>
    </lineage>
</organism>
<dbReference type="PROSITE" id="PS51186">
    <property type="entry name" value="GNAT"/>
    <property type="match status" value="1"/>
</dbReference>
<name>A0ABR3WYH2_9PEZI</name>
<reference evidence="2 3" key="1">
    <citation type="journal article" date="2024" name="Commun. Biol.">
        <title>Comparative genomic analysis of thermophilic fungi reveals convergent evolutionary adaptations and gene losses.</title>
        <authorList>
            <person name="Steindorff A.S."/>
            <person name="Aguilar-Pontes M.V."/>
            <person name="Robinson A.J."/>
            <person name="Andreopoulos B."/>
            <person name="LaButti K."/>
            <person name="Kuo A."/>
            <person name="Mondo S."/>
            <person name="Riley R."/>
            <person name="Otillar R."/>
            <person name="Haridas S."/>
            <person name="Lipzen A."/>
            <person name="Grimwood J."/>
            <person name="Schmutz J."/>
            <person name="Clum A."/>
            <person name="Reid I.D."/>
            <person name="Moisan M.C."/>
            <person name="Butler G."/>
            <person name="Nguyen T.T.M."/>
            <person name="Dewar K."/>
            <person name="Conant G."/>
            <person name="Drula E."/>
            <person name="Henrissat B."/>
            <person name="Hansel C."/>
            <person name="Singer S."/>
            <person name="Hutchinson M.I."/>
            <person name="de Vries R.P."/>
            <person name="Natvig D.O."/>
            <person name="Powell A.J."/>
            <person name="Tsang A."/>
            <person name="Grigoriev I.V."/>
        </authorList>
    </citation>
    <scope>NUCLEOTIDE SEQUENCE [LARGE SCALE GENOMIC DNA]</scope>
    <source>
        <strain evidence="2 3">ATCC 24622</strain>
    </source>
</reference>
<dbReference type="InterPro" id="IPR051531">
    <property type="entry name" value="N-acetyltransferase"/>
</dbReference>
<dbReference type="PANTHER" id="PTHR43792">
    <property type="entry name" value="GNAT FAMILY, PUTATIVE (AFU_ORTHOLOGUE AFUA_3G00765)-RELATED-RELATED"/>
    <property type="match status" value="1"/>
</dbReference>
<evidence type="ECO:0000313" key="3">
    <source>
        <dbReference type="Proteomes" id="UP001586593"/>
    </source>
</evidence>
<accession>A0ABR3WYH2</accession>